<protein>
    <submittedName>
        <fullName evidence="2">Uncharacterized protein</fullName>
    </submittedName>
</protein>
<sequence length="107" mass="11866">MATLTETAYYARKFIKWGSIGFVVFIILRLSLIATVDYIKKTFPPPPLKPNYAFGKLPQIKFDGSVASASADIKYSLQTVSGGLPKIPDAAYVYFMPKNRINLLSLS</sequence>
<name>A0A0G0ALE5_9BACT</name>
<accession>A0A0G0ALE5</accession>
<feature type="non-terminal residue" evidence="2">
    <location>
        <position position="107"/>
    </location>
</feature>
<keyword evidence="1" id="KW-0472">Membrane</keyword>
<dbReference type="EMBL" id="LBPN01000026">
    <property type="protein sequence ID" value="KKP57698.1"/>
    <property type="molecule type" value="Genomic_DNA"/>
</dbReference>
<dbReference type="STRING" id="1618434.UR52_C0026G0001"/>
<organism evidence="2 3">
    <name type="scientific">Candidatus Gottesmanbacteria bacterium GW2011_GWA1_34_13</name>
    <dbReference type="NCBI Taxonomy" id="1618434"/>
    <lineage>
        <taxon>Bacteria</taxon>
        <taxon>Candidatus Gottesmaniibacteriota</taxon>
    </lineage>
</organism>
<feature type="transmembrane region" description="Helical" evidence="1">
    <location>
        <begin position="20"/>
        <end position="39"/>
    </location>
</feature>
<dbReference type="Proteomes" id="UP000034176">
    <property type="component" value="Unassembled WGS sequence"/>
</dbReference>
<evidence type="ECO:0000313" key="3">
    <source>
        <dbReference type="Proteomes" id="UP000034176"/>
    </source>
</evidence>
<gene>
    <name evidence="2" type="ORF">UR52_C0026G0001</name>
</gene>
<keyword evidence="1" id="KW-0812">Transmembrane</keyword>
<reference evidence="2 3" key="1">
    <citation type="journal article" date="2015" name="Nature">
        <title>rRNA introns, odd ribosomes, and small enigmatic genomes across a large radiation of phyla.</title>
        <authorList>
            <person name="Brown C.T."/>
            <person name="Hug L.A."/>
            <person name="Thomas B.C."/>
            <person name="Sharon I."/>
            <person name="Castelle C.J."/>
            <person name="Singh A."/>
            <person name="Wilkins M.J."/>
            <person name="Williams K.H."/>
            <person name="Banfield J.F."/>
        </authorList>
    </citation>
    <scope>NUCLEOTIDE SEQUENCE [LARGE SCALE GENOMIC DNA]</scope>
</reference>
<keyword evidence="1" id="KW-1133">Transmembrane helix</keyword>
<comment type="caution">
    <text evidence="2">The sequence shown here is derived from an EMBL/GenBank/DDBJ whole genome shotgun (WGS) entry which is preliminary data.</text>
</comment>
<proteinExistence type="predicted"/>
<evidence type="ECO:0000313" key="2">
    <source>
        <dbReference type="EMBL" id="KKP57698.1"/>
    </source>
</evidence>
<evidence type="ECO:0000256" key="1">
    <source>
        <dbReference type="SAM" id="Phobius"/>
    </source>
</evidence>
<dbReference type="AlphaFoldDB" id="A0A0G0ALE5"/>